<dbReference type="EMBL" id="JWTA01000001">
    <property type="protein sequence ID" value="KIC65205.1"/>
    <property type="molecule type" value="Genomic_DNA"/>
</dbReference>
<dbReference type="STRING" id="363331.RM51_01780"/>
<gene>
    <name evidence="2" type="ORF">RM51_01780</name>
</gene>
<keyword evidence="1" id="KW-0472">Membrane</keyword>
<dbReference type="Proteomes" id="UP000031167">
    <property type="component" value="Unassembled WGS sequence"/>
</dbReference>
<feature type="transmembrane region" description="Helical" evidence="1">
    <location>
        <begin position="35"/>
        <end position="57"/>
    </location>
</feature>
<name>A0A0B4DLC3_9FLAO</name>
<keyword evidence="1" id="KW-0812">Transmembrane</keyword>
<evidence type="ECO:0000256" key="1">
    <source>
        <dbReference type="SAM" id="Phobius"/>
    </source>
</evidence>
<organism evidence="2 3">
    <name type="scientific">Chryseobacterium taiwanense</name>
    <dbReference type="NCBI Taxonomy" id="363331"/>
    <lineage>
        <taxon>Bacteria</taxon>
        <taxon>Pseudomonadati</taxon>
        <taxon>Bacteroidota</taxon>
        <taxon>Flavobacteriia</taxon>
        <taxon>Flavobacteriales</taxon>
        <taxon>Weeksellaceae</taxon>
        <taxon>Chryseobacterium group</taxon>
        <taxon>Chryseobacterium</taxon>
    </lineage>
</organism>
<sequence length="96" mass="10399">MKTLKQTNILIFAVPALLLAVAFFCNLFVEGFNWSLPDFIIAGALLFGTAFVINWVVNSKKTVIAKLIICGVILLVLILIWVELAVGIFGSPFAGS</sequence>
<protein>
    <submittedName>
        <fullName evidence="2">Membrane protein</fullName>
    </submittedName>
</protein>
<accession>A0A0B4DLC3</accession>
<feature type="transmembrane region" description="Helical" evidence="1">
    <location>
        <begin position="9"/>
        <end position="29"/>
    </location>
</feature>
<dbReference type="OrthoDB" id="9813621at2"/>
<dbReference type="AlphaFoldDB" id="A0A0B4DLC3"/>
<evidence type="ECO:0000313" key="2">
    <source>
        <dbReference type="EMBL" id="KIC65205.1"/>
    </source>
</evidence>
<keyword evidence="1" id="KW-1133">Transmembrane helix</keyword>
<keyword evidence="3" id="KW-1185">Reference proteome</keyword>
<comment type="caution">
    <text evidence="2">The sequence shown here is derived from an EMBL/GenBank/DDBJ whole genome shotgun (WGS) entry which is preliminary data.</text>
</comment>
<evidence type="ECO:0000313" key="3">
    <source>
        <dbReference type="Proteomes" id="UP000031167"/>
    </source>
</evidence>
<feature type="transmembrane region" description="Helical" evidence="1">
    <location>
        <begin position="64"/>
        <end position="89"/>
    </location>
</feature>
<dbReference type="RefSeq" id="WP_039364460.1">
    <property type="nucleotide sequence ID" value="NZ_JWTA01000001.1"/>
</dbReference>
<proteinExistence type="predicted"/>
<reference evidence="2 3" key="1">
    <citation type="submission" date="2014-12" db="EMBL/GenBank/DDBJ databases">
        <title>Genome sequencing of Chryseobacterium taiwanense TPW19.</title>
        <authorList>
            <person name="Tan P.W."/>
            <person name="Chan K.-G."/>
        </authorList>
    </citation>
    <scope>NUCLEOTIDE SEQUENCE [LARGE SCALE GENOMIC DNA]</scope>
    <source>
        <strain evidence="2 3">TPW19</strain>
    </source>
</reference>